<evidence type="ECO:0000313" key="6">
    <source>
        <dbReference type="Proteomes" id="UP001595455"/>
    </source>
</evidence>
<reference evidence="4 5" key="2">
    <citation type="submission" date="2018-08" db="EMBL/GenBank/DDBJ databases">
        <title>The draft genome of Acinetobacter sichuanensis strain WCHAc060041.</title>
        <authorList>
            <person name="Qin J."/>
            <person name="Feng Y."/>
            <person name="Zong Z."/>
        </authorList>
    </citation>
    <scope>NUCLEOTIDE SEQUENCE [LARGE SCALE GENOMIC DNA]</scope>
    <source>
        <strain evidence="4 5">WCHAc060041</strain>
    </source>
</reference>
<dbReference type="Proteomes" id="UP000240957">
    <property type="component" value="Unassembled WGS sequence"/>
</dbReference>
<dbReference type="Pfam" id="PF09917">
    <property type="entry name" value="DUF2147"/>
    <property type="match status" value="1"/>
</dbReference>
<evidence type="ECO:0000256" key="1">
    <source>
        <dbReference type="SAM" id="SignalP"/>
    </source>
</evidence>
<evidence type="ECO:0000259" key="2">
    <source>
        <dbReference type="Pfam" id="PF09917"/>
    </source>
</evidence>
<reference evidence="3" key="4">
    <citation type="submission" date="2024-09" db="EMBL/GenBank/DDBJ databases">
        <authorList>
            <person name="Sun Q."/>
            <person name="Mori K."/>
        </authorList>
    </citation>
    <scope>NUCLEOTIDE SEQUENCE</scope>
    <source>
        <strain evidence="3">KCTC 62575</strain>
    </source>
</reference>
<sequence length="150" mass="16760">MLKKSLILSSIFFSTLCFAAPDLTGKWRTVDDKTGYSRADVEISKNNEGVYTGKIIEIRPIPNKPLEENCTHCKGSLKNVPYMNLEILNGFRQSPKDPLLFTQGQVLDPLSGNVYHGKIKLNAKGTRLTMRGYIGVSLLGRSATWIRLTE</sequence>
<dbReference type="OrthoDB" id="9814399at2"/>
<feature type="signal peptide" evidence="1">
    <location>
        <begin position="1"/>
        <end position="19"/>
    </location>
</feature>
<organism evidence="4 5">
    <name type="scientific">Acinetobacter sichuanensis</name>
    <dbReference type="NCBI Taxonomy" id="2136183"/>
    <lineage>
        <taxon>Bacteria</taxon>
        <taxon>Pseudomonadati</taxon>
        <taxon>Pseudomonadota</taxon>
        <taxon>Gammaproteobacteria</taxon>
        <taxon>Moraxellales</taxon>
        <taxon>Moraxellaceae</taxon>
        <taxon>Acinetobacter</taxon>
    </lineage>
</organism>
<dbReference type="RefSeq" id="WP_107009220.1">
    <property type="nucleotide sequence ID" value="NZ_JAVIDQ010000025.1"/>
</dbReference>
<protein>
    <submittedName>
        <fullName evidence="4">DUF2147 domain-containing protein</fullName>
    </submittedName>
</protein>
<gene>
    <name evidence="3" type="ORF">ACFODO_17375</name>
    <name evidence="4" type="ORF">C9E89_015400</name>
</gene>
<reference evidence="6" key="3">
    <citation type="journal article" date="2019" name="Int. J. Syst. Evol. Microbiol.">
        <title>The Global Catalogue of Microorganisms (GCM) 10K type strain sequencing project: providing services to taxonomists for standard genome sequencing and annotation.</title>
        <authorList>
            <consortium name="The Broad Institute Genomics Platform"/>
            <consortium name="The Broad Institute Genome Sequencing Center for Infectious Disease"/>
            <person name="Wu L."/>
            <person name="Ma J."/>
        </authorList>
    </citation>
    <scope>NUCLEOTIDE SEQUENCE [LARGE SCALE GENOMIC DNA]</scope>
    <source>
        <strain evidence="6">KCTC 62575</strain>
    </source>
</reference>
<evidence type="ECO:0000313" key="3">
    <source>
        <dbReference type="EMBL" id="MFC2996987.1"/>
    </source>
</evidence>
<keyword evidence="6" id="KW-1185">Reference proteome</keyword>
<dbReference type="EMBL" id="JBHRSF010000102">
    <property type="protein sequence ID" value="MFC2996987.1"/>
    <property type="molecule type" value="Genomic_DNA"/>
</dbReference>
<evidence type="ECO:0000313" key="4">
    <source>
        <dbReference type="EMBL" id="RFC82667.1"/>
    </source>
</evidence>
<feature type="domain" description="DUF2147" evidence="2">
    <location>
        <begin position="25"/>
        <end position="147"/>
    </location>
</feature>
<dbReference type="PANTHER" id="PTHR36919:SF3">
    <property type="entry name" value="BLL5882 PROTEIN"/>
    <property type="match status" value="1"/>
</dbReference>
<dbReference type="EMBL" id="PYIX02000029">
    <property type="protein sequence ID" value="RFC82667.1"/>
    <property type="molecule type" value="Genomic_DNA"/>
</dbReference>
<keyword evidence="1" id="KW-0732">Signal</keyword>
<dbReference type="PANTHER" id="PTHR36919">
    <property type="entry name" value="BLR1215 PROTEIN"/>
    <property type="match status" value="1"/>
</dbReference>
<comment type="caution">
    <text evidence="4">The sequence shown here is derived from an EMBL/GenBank/DDBJ whole genome shotgun (WGS) entry which is preliminary data.</text>
</comment>
<feature type="chain" id="PRO_5016852631" evidence="1">
    <location>
        <begin position="20"/>
        <end position="150"/>
    </location>
</feature>
<dbReference type="AlphaFoldDB" id="A0A371YMG4"/>
<dbReference type="InterPro" id="IPR019223">
    <property type="entry name" value="DUF2147"/>
</dbReference>
<dbReference type="Gene3D" id="2.40.128.520">
    <property type="match status" value="1"/>
</dbReference>
<accession>A0A371YMG4</accession>
<evidence type="ECO:0000313" key="5">
    <source>
        <dbReference type="Proteomes" id="UP000240957"/>
    </source>
</evidence>
<reference evidence="3" key="1">
    <citation type="journal article" date="2014" name="Int. J. Syst. Evol. Microbiol.">
        <title>Complete genome of a new Firmicutes species belonging to the dominant human colonic microbiota ('Ruminococcus bicirculans') reveals two chromosomes and a selective capacity to utilize plant glucans.</title>
        <authorList>
            <consortium name="NISC Comparative Sequencing Program"/>
            <person name="Wegmann U."/>
            <person name="Louis P."/>
            <person name="Goesmann A."/>
            <person name="Henrissat B."/>
            <person name="Duncan S.H."/>
            <person name="Flint H.J."/>
        </authorList>
    </citation>
    <scope>NUCLEOTIDE SEQUENCE</scope>
    <source>
        <strain evidence="3">KCTC 62575</strain>
    </source>
</reference>
<dbReference type="Proteomes" id="UP001595455">
    <property type="component" value="Unassembled WGS sequence"/>
</dbReference>
<proteinExistence type="predicted"/>
<name>A0A371YMG4_9GAMM</name>